<dbReference type="GO" id="GO:0008725">
    <property type="term" value="F:DNA-3-methyladenine glycosylase activity"/>
    <property type="evidence" value="ECO:0007669"/>
    <property type="project" value="TreeGrafter"/>
</dbReference>
<feature type="non-terminal residue" evidence="5">
    <location>
        <position position="226"/>
    </location>
</feature>
<keyword evidence="6" id="KW-1185">Reference proteome</keyword>
<comment type="similarity">
    <text evidence="1">Belongs to the alkylbase DNA glycosidase AlkA family.</text>
</comment>
<dbReference type="InterPro" id="IPR051912">
    <property type="entry name" value="Alkylbase_DNA_Glycosylase/TA"/>
</dbReference>
<dbReference type="PANTHER" id="PTHR43003">
    <property type="entry name" value="DNA-3-METHYLADENINE GLYCOSYLASE"/>
    <property type="match status" value="1"/>
</dbReference>
<dbReference type="GO" id="GO:0043916">
    <property type="term" value="F:DNA-7-methylguanine glycosylase activity"/>
    <property type="evidence" value="ECO:0007669"/>
    <property type="project" value="TreeGrafter"/>
</dbReference>
<dbReference type="GO" id="GO:0006285">
    <property type="term" value="P:base-excision repair, AP site formation"/>
    <property type="evidence" value="ECO:0007669"/>
    <property type="project" value="TreeGrafter"/>
</dbReference>
<comment type="caution">
    <text evidence="5">The sequence shown here is derived from an EMBL/GenBank/DDBJ whole genome shotgun (WGS) entry which is preliminary data.</text>
</comment>
<dbReference type="GO" id="GO:0006307">
    <property type="term" value="P:DNA alkylation repair"/>
    <property type="evidence" value="ECO:0007669"/>
    <property type="project" value="TreeGrafter"/>
</dbReference>
<dbReference type="STRING" id="56484.A0A1Y2EVY9"/>
<dbReference type="AlphaFoldDB" id="A0A1Y2EVY9"/>
<evidence type="ECO:0000313" key="6">
    <source>
        <dbReference type="Proteomes" id="UP000193685"/>
    </source>
</evidence>
<reference evidence="5 6" key="1">
    <citation type="submission" date="2016-07" db="EMBL/GenBank/DDBJ databases">
        <title>Pervasive Adenine N6-methylation of Active Genes in Fungi.</title>
        <authorList>
            <consortium name="DOE Joint Genome Institute"/>
            <person name="Mondo S.J."/>
            <person name="Dannebaum R.O."/>
            <person name="Kuo R.C."/>
            <person name="Labutti K."/>
            <person name="Haridas S."/>
            <person name="Kuo A."/>
            <person name="Salamov A."/>
            <person name="Ahrendt S.R."/>
            <person name="Lipzen A."/>
            <person name="Sullivan W."/>
            <person name="Andreopoulos W.B."/>
            <person name="Clum A."/>
            <person name="Lindquist E."/>
            <person name="Daum C."/>
            <person name="Ramamoorthy G.K."/>
            <person name="Gryganskyi A."/>
            <person name="Culley D."/>
            <person name="Magnuson J.K."/>
            <person name="James T.Y."/>
            <person name="O'Malley M.A."/>
            <person name="Stajich J.E."/>
            <person name="Spatafora J.W."/>
            <person name="Visel A."/>
            <person name="Grigoriev I.V."/>
        </authorList>
    </citation>
    <scope>NUCLEOTIDE SEQUENCE [LARGE SCALE GENOMIC DNA]</scope>
    <source>
        <strain evidence="5 6">12-1054</strain>
    </source>
</reference>
<dbReference type="RefSeq" id="XP_040722376.1">
    <property type="nucleotide sequence ID" value="XM_040867279.1"/>
</dbReference>
<dbReference type="GO" id="GO:0032993">
    <property type="term" value="C:protein-DNA complex"/>
    <property type="evidence" value="ECO:0007669"/>
    <property type="project" value="TreeGrafter"/>
</dbReference>
<dbReference type="GeneID" id="63783878"/>
<dbReference type="SMART" id="SM00478">
    <property type="entry name" value="ENDO3c"/>
    <property type="match status" value="1"/>
</dbReference>
<organism evidence="5 6">
    <name type="scientific">Protomyces lactucae-debilis</name>
    <dbReference type="NCBI Taxonomy" id="2754530"/>
    <lineage>
        <taxon>Eukaryota</taxon>
        <taxon>Fungi</taxon>
        <taxon>Dikarya</taxon>
        <taxon>Ascomycota</taxon>
        <taxon>Taphrinomycotina</taxon>
        <taxon>Taphrinomycetes</taxon>
        <taxon>Taphrinales</taxon>
        <taxon>Protomycetaceae</taxon>
        <taxon>Protomyces</taxon>
    </lineage>
</organism>
<gene>
    <name evidence="5" type="ORF">BCR37DRAFT_337771</name>
</gene>
<dbReference type="OMA" id="IVCGQQL"/>
<evidence type="ECO:0000256" key="1">
    <source>
        <dbReference type="ARBA" id="ARBA00010817"/>
    </source>
</evidence>
<proteinExistence type="inferred from homology"/>
<dbReference type="Gene3D" id="1.10.1670.40">
    <property type="match status" value="1"/>
</dbReference>
<dbReference type="CDD" id="cd00056">
    <property type="entry name" value="ENDO3c"/>
    <property type="match status" value="1"/>
</dbReference>
<dbReference type="SUPFAM" id="SSF48150">
    <property type="entry name" value="DNA-glycosylase"/>
    <property type="match status" value="1"/>
</dbReference>
<dbReference type="Pfam" id="PF00730">
    <property type="entry name" value="HhH-GPD"/>
    <property type="match status" value="1"/>
</dbReference>
<feature type="non-terminal residue" evidence="5">
    <location>
        <position position="1"/>
    </location>
</feature>
<dbReference type="Gene3D" id="1.10.340.30">
    <property type="entry name" value="Hypothetical protein, domain 2"/>
    <property type="match status" value="1"/>
</dbReference>
<evidence type="ECO:0000256" key="3">
    <source>
        <dbReference type="ARBA" id="ARBA00023204"/>
    </source>
</evidence>
<evidence type="ECO:0000259" key="4">
    <source>
        <dbReference type="SMART" id="SM00478"/>
    </source>
</evidence>
<dbReference type="FunFam" id="1.10.340.30:FF:000004">
    <property type="entry name" value="DNA-3-methyladenine glycosylase II"/>
    <property type="match status" value="1"/>
</dbReference>
<dbReference type="OrthoDB" id="415889at2759"/>
<feature type="domain" description="HhH-GPD" evidence="4">
    <location>
        <begin position="48"/>
        <end position="207"/>
    </location>
</feature>
<dbReference type="GO" id="GO:0032131">
    <property type="term" value="F:alkylated DNA binding"/>
    <property type="evidence" value="ECO:0007669"/>
    <property type="project" value="TreeGrafter"/>
</dbReference>
<sequence>VLQAAIAHLISVDRRFEQLSQTYIPKPWLDENLDEDMDHFRSLVLGILSQQVSGAAARSISRKFIALFEEAGPHHEALQNHFFPTPSMILEKDLLTLKSAGLSMRKAEYVSGLAQAFQDGQFTDEFFATAPDTQIVERLVSIRGLGPWSAEMFLIFSLKRTDCLSYGDIGIQRGMAHWLGKDVKDKRTHSKGKFKYVSQQEMDQTSEAWRPFRSIGCWFMWRVNGI</sequence>
<keyword evidence="3" id="KW-0234">DNA repair</keyword>
<dbReference type="InterPro" id="IPR011257">
    <property type="entry name" value="DNA_glycosylase"/>
</dbReference>
<dbReference type="Proteomes" id="UP000193685">
    <property type="component" value="Unassembled WGS sequence"/>
</dbReference>
<protein>
    <submittedName>
        <fullName evidence="5">DNA glycosylase</fullName>
    </submittedName>
</protein>
<accession>A0A1Y2EVY9</accession>
<dbReference type="InterPro" id="IPR003265">
    <property type="entry name" value="HhH-GPD_domain"/>
</dbReference>
<keyword evidence="2" id="KW-0227">DNA damage</keyword>
<evidence type="ECO:0000313" key="5">
    <source>
        <dbReference type="EMBL" id="ORY75728.1"/>
    </source>
</evidence>
<dbReference type="EMBL" id="MCFI01000025">
    <property type="protein sequence ID" value="ORY75728.1"/>
    <property type="molecule type" value="Genomic_DNA"/>
</dbReference>
<dbReference type="GO" id="GO:0005634">
    <property type="term" value="C:nucleus"/>
    <property type="evidence" value="ECO:0007669"/>
    <property type="project" value="TreeGrafter"/>
</dbReference>
<name>A0A1Y2EVY9_PROLT</name>
<dbReference type="PANTHER" id="PTHR43003:SF5">
    <property type="entry name" value="DNA-3-METHYLADENINE GLYCOSYLASE"/>
    <property type="match status" value="1"/>
</dbReference>
<evidence type="ECO:0000256" key="2">
    <source>
        <dbReference type="ARBA" id="ARBA00022763"/>
    </source>
</evidence>